<comment type="caution">
    <text evidence="1">The sequence shown here is derived from an EMBL/GenBank/DDBJ whole genome shotgun (WGS) entry which is preliminary data.</text>
</comment>
<gene>
    <name evidence="1" type="ORF">GR170_00040</name>
</gene>
<dbReference type="RefSeq" id="WP_160890765.1">
    <property type="nucleotide sequence ID" value="NZ_WUMU01000001.1"/>
</dbReference>
<dbReference type="AlphaFoldDB" id="A0A6L7FWZ9"/>
<protein>
    <recommendedName>
        <fullName evidence="3">AlpA family phage regulatory protein</fullName>
    </recommendedName>
</protein>
<keyword evidence="2" id="KW-1185">Reference proteome</keyword>
<dbReference type="EMBL" id="WUMU01000001">
    <property type="protein sequence ID" value="MXN16209.1"/>
    <property type="molecule type" value="Genomic_DNA"/>
</dbReference>
<reference evidence="1 2" key="1">
    <citation type="submission" date="2019-12" db="EMBL/GenBank/DDBJ databases">
        <authorList>
            <person name="Li M."/>
        </authorList>
    </citation>
    <scope>NUCLEOTIDE SEQUENCE [LARGE SCALE GENOMIC DNA]</scope>
    <source>
        <strain evidence="1 2">GBMRC 2024</strain>
    </source>
</reference>
<evidence type="ECO:0000313" key="2">
    <source>
        <dbReference type="Proteomes" id="UP000477911"/>
    </source>
</evidence>
<name>A0A6L7FWZ9_9RHOB</name>
<evidence type="ECO:0000313" key="1">
    <source>
        <dbReference type="EMBL" id="MXN16209.1"/>
    </source>
</evidence>
<dbReference type="Proteomes" id="UP000477911">
    <property type="component" value="Unassembled WGS sequence"/>
</dbReference>
<proteinExistence type="predicted"/>
<sequence>MIDHTLSNDAACGSTRWVAQFMGMSCDRFRGRRRNLEAEGFPRPDPVLKLYIKADVQAWLARRRRILDADPTSLGLERPSINLDAL</sequence>
<organism evidence="1 2">
    <name type="scientific">Pseudooceanicola albus</name>
    <dbReference type="NCBI Taxonomy" id="2692189"/>
    <lineage>
        <taxon>Bacteria</taxon>
        <taxon>Pseudomonadati</taxon>
        <taxon>Pseudomonadota</taxon>
        <taxon>Alphaproteobacteria</taxon>
        <taxon>Rhodobacterales</taxon>
        <taxon>Paracoccaceae</taxon>
        <taxon>Pseudooceanicola</taxon>
    </lineage>
</organism>
<accession>A0A6L7FWZ9</accession>
<evidence type="ECO:0008006" key="3">
    <source>
        <dbReference type="Google" id="ProtNLM"/>
    </source>
</evidence>